<evidence type="ECO:0000313" key="4">
    <source>
        <dbReference type="Proteomes" id="UP000237968"/>
    </source>
</evidence>
<dbReference type="OrthoDB" id="5504055at2"/>
<reference evidence="3 4" key="1">
    <citation type="submission" date="2018-03" db="EMBL/GenBank/DDBJ databases">
        <title>Draft Genome Sequences of the Obligatory Marine Myxobacteria Enhygromyxa salina SWB005.</title>
        <authorList>
            <person name="Poehlein A."/>
            <person name="Moghaddam J.A."/>
            <person name="Harms H."/>
            <person name="Alanjari M."/>
            <person name="Koenig G.M."/>
            <person name="Daniel R."/>
            <person name="Schaeberle T.F."/>
        </authorList>
    </citation>
    <scope>NUCLEOTIDE SEQUENCE [LARGE SCALE GENOMIC DNA]</scope>
    <source>
        <strain evidence="3 4">SWB005</strain>
    </source>
</reference>
<name>A0A2S9YJ88_9BACT</name>
<dbReference type="Pfam" id="PF09836">
    <property type="entry name" value="DUF2063"/>
    <property type="match status" value="1"/>
</dbReference>
<evidence type="ECO:0000259" key="2">
    <source>
        <dbReference type="Pfam" id="PF22106"/>
    </source>
</evidence>
<dbReference type="InterPro" id="IPR018640">
    <property type="entry name" value="DUF2063"/>
</dbReference>
<feature type="domain" description="NGO1945-like C-terminal" evidence="2">
    <location>
        <begin position="173"/>
        <end position="267"/>
    </location>
</feature>
<dbReference type="Gene3D" id="3.90.930.50">
    <property type="match status" value="1"/>
</dbReference>
<gene>
    <name evidence="3" type="ORF">ENSA5_04210</name>
</gene>
<accession>A0A2S9YJ88</accession>
<feature type="domain" description="Putative DNA-binding" evidence="1">
    <location>
        <begin position="15"/>
        <end position="119"/>
    </location>
</feature>
<organism evidence="3 4">
    <name type="scientific">Enhygromyxa salina</name>
    <dbReference type="NCBI Taxonomy" id="215803"/>
    <lineage>
        <taxon>Bacteria</taxon>
        <taxon>Pseudomonadati</taxon>
        <taxon>Myxococcota</taxon>
        <taxon>Polyangia</taxon>
        <taxon>Nannocystales</taxon>
        <taxon>Nannocystaceae</taxon>
        <taxon>Enhygromyxa</taxon>
    </lineage>
</organism>
<dbReference type="Gene3D" id="1.10.150.690">
    <property type="entry name" value="DUF2063"/>
    <property type="match status" value="1"/>
</dbReference>
<dbReference type="InterPro" id="IPR054098">
    <property type="entry name" value="NGO1945-like_C"/>
</dbReference>
<comment type="caution">
    <text evidence="3">The sequence shown here is derived from an EMBL/GenBank/DDBJ whole genome shotgun (WGS) entry which is preliminary data.</text>
</comment>
<sequence>MSGDPRSGPDPRVVQSALGQVIRDAAIRDRVAEDPDAGLGALGLDPDSRAGMLGAGVERLLAYHEMVHARLYRTIKTFIGGAAARLGEDRLHAEVRRFIADPGPTTVYLRDIPAEFLAWARPRWDADPSLPGWLGELAAHQVLIRTLRNDPREVAPLNEHKIDIERPIACNATVRVLRPRFAVHHLPKQLGPDTAPDPIPAGHAVIAYRHADDQPRFVDIKPRSAHLLDLLLAGKTLREALFGACEATGETLDDQILSVTALTLADLVERHILLGGTSEAT</sequence>
<dbReference type="RefSeq" id="WP_106389890.1">
    <property type="nucleotide sequence ID" value="NZ_PVNK01000018.1"/>
</dbReference>
<proteinExistence type="predicted"/>
<evidence type="ECO:0000313" key="3">
    <source>
        <dbReference type="EMBL" id="PRQ05177.1"/>
    </source>
</evidence>
<protein>
    <submittedName>
        <fullName evidence="3">Uncharacterized protein</fullName>
    </submittedName>
</protein>
<keyword evidence="4" id="KW-1185">Reference proteome</keyword>
<evidence type="ECO:0000259" key="1">
    <source>
        <dbReference type="Pfam" id="PF09836"/>
    </source>
</evidence>
<dbReference type="AlphaFoldDB" id="A0A2S9YJ88"/>
<dbReference type="Proteomes" id="UP000237968">
    <property type="component" value="Unassembled WGS sequence"/>
</dbReference>
<dbReference type="InterPro" id="IPR044922">
    <property type="entry name" value="DUF2063_N_sf"/>
</dbReference>
<dbReference type="EMBL" id="PVNK01000018">
    <property type="protein sequence ID" value="PRQ05177.1"/>
    <property type="molecule type" value="Genomic_DNA"/>
</dbReference>
<dbReference type="Pfam" id="PF22106">
    <property type="entry name" value="NGO1945_C"/>
    <property type="match status" value="1"/>
</dbReference>